<keyword evidence="2" id="KW-1185">Reference proteome</keyword>
<gene>
    <name evidence="1" type="ORF">E4L98_24830</name>
</gene>
<organism evidence="1 2">
    <name type="scientific">Duganella callida</name>
    <dbReference type="NCBI Taxonomy" id="2561932"/>
    <lineage>
        <taxon>Bacteria</taxon>
        <taxon>Pseudomonadati</taxon>
        <taxon>Pseudomonadota</taxon>
        <taxon>Betaproteobacteria</taxon>
        <taxon>Burkholderiales</taxon>
        <taxon>Oxalobacteraceae</taxon>
        <taxon>Telluria group</taxon>
        <taxon>Duganella</taxon>
    </lineage>
</organism>
<evidence type="ECO:0000313" key="2">
    <source>
        <dbReference type="Proteomes" id="UP000297729"/>
    </source>
</evidence>
<dbReference type="Proteomes" id="UP000297729">
    <property type="component" value="Unassembled WGS sequence"/>
</dbReference>
<sequence length="122" mass="13597">MNAPISAAVLQLRSNAPAPRVQPTVPPTARLLAAQFEHDGLLVDLYGSLDESGYLVEHVALWPSQHQQLKVDLGAWLAPTVLFQLSAWCNRRLPSTDELLLASQHEDRAERALWMRRVAEPP</sequence>
<dbReference type="EMBL" id="SPVG01000245">
    <property type="protein sequence ID" value="TFW15925.1"/>
    <property type="molecule type" value="Genomic_DNA"/>
</dbReference>
<dbReference type="AlphaFoldDB" id="A0A4Y9S345"/>
<proteinExistence type="predicted"/>
<accession>A0A4Y9S345</accession>
<reference evidence="1 2" key="1">
    <citation type="submission" date="2019-03" db="EMBL/GenBank/DDBJ databases">
        <title>Draft Genome Sequence of Duganella callidus sp. nov., a Novel Duganella Species Isolated from Cultivated Soil.</title>
        <authorList>
            <person name="Raths R."/>
            <person name="Peta V."/>
            <person name="Bucking H."/>
        </authorList>
    </citation>
    <scope>NUCLEOTIDE SEQUENCE [LARGE SCALE GENOMIC DNA]</scope>
    <source>
        <strain evidence="1 2">DN04</strain>
    </source>
</reference>
<dbReference type="RefSeq" id="WP_135204211.1">
    <property type="nucleotide sequence ID" value="NZ_SPVG01000245.1"/>
</dbReference>
<evidence type="ECO:0000313" key="1">
    <source>
        <dbReference type="EMBL" id="TFW15925.1"/>
    </source>
</evidence>
<name>A0A4Y9S345_9BURK</name>
<protein>
    <submittedName>
        <fullName evidence="1">Uncharacterized protein</fullName>
    </submittedName>
</protein>
<comment type="caution">
    <text evidence="1">The sequence shown here is derived from an EMBL/GenBank/DDBJ whole genome shotgun (WGS) entry which is preliminary data.</text>
</comment>